<dbReference type="HOGENOM" id="CLU_020336_50_1_9"/>
<dbReference type="PANTHER" id="PTHR43433:SF5">
    <property type="entry name" value="AB HYDROLASE-1 DOMAIN-CONTAINING PROTEIN"/>
    <property type="match status" value="1"/>
</dbReference>
<protein>
    <submittedName>
        <fullName evidence="3">Hydrolase, alpha/beta fold family, putative</fullName>
    </submittedName>
</protein>
<evidence type="ECO:0000313" key="4">
    <source>
        <dbReference type="Proteomes" id="UP000008550"/>
    </source>
</evidence>
<reference evidence="3 4" key="1">
    <citation type="journal article" date="2008" name="J. Bacteriol.">
        <title>The genome of Heliobacterium modesticaldum, a phototrophic representative of the Firmicutes containing the simplest photosynthetic apparatus.</title>
        <authorList>
            <person name="Sattley W.M."/>
            <person name="Madigan M.T."/>
            <person name="Swingley W.D."/>
            <person name="Cheung P.C."/>
            <person name="Clocksin K.M."/>
            <person name="Conrad A.L."/>
            <person name="Dejesa L.C."/>
            <person name="Honchak B.M."/>
            <person name="Jung D.O."/>
            <person name="Karbach L.E."/>
            <person name="Kurdoglu A."/>
            <person name="Lahiri S."/>
            <person name="Mastrian S.D."/>
            <person name="Page L.E."/>
            <person name="Taylor H.L."/>
            <person name="Wang Z.T."/>
            <person name="Raymond J."/>
            <person name="Chen M."/>
            <person name="Blankenship R.E."/>
            <person name="Touchman J.W."/>
        </authorList>
    </citation>
    <scope>NUCLEOTIDE SEQUENCE [LARGE SCALE GENOMIC DNA]</scope>
    <source>
        <strain evidence="4">ATCC 51547 / Ice1</strain>
    </source>
</reference>
<gene>
    <name evidence="3" type="ORF">HM1_0652</name>
</gene>
<feature type="compositionally biased region" description="Basic and acidic residues" evidence="1">
    <location>
        <begin position="15"/>
        <end position="26"/>
    </location>
</feature>
<dbReference type="Proteomes" id="UP000008550">
    <property type="component" value="Chromosome"/>
</dbReference>
<evidence type="ECO:0000256" key="1">
    <source>
        <dbReference type="SAM" id="MobiDB-lite"/>
    </source>
</evidence>
<dbReference type="SUPFAM" id="SSF53474">
    <property type="entry name" value="alpha/beta-Hydrolases"/>
    <property type="match status" value="1"/>
</dbReference>
<dbReference type="AlphaFoldDB" id="B0TBR1"/>
<dbReference type="InterPro" id="IPR000073">
    <property type="entry name" value="AB_hydrolase_1"/>
</dbReference>
<proteinExistence type="predicted"/>
<dbReference type="Gene3D" id="3.40.50.1820">
    <property type="entry name" value="alpha/beta hydrolase"/>
    <property type="match status" value="1"/>
</dbReference>
<dbReference type="PRINTS" id="PR00111">
    <property type="entry name" value="ABHYDROLASE"/>
</dbReference>
<dbReference type="InterPro" id="IPR029058">
    <property type="entry name" value="AB_hydrolase_fold"/>
</dbReference>
<dbReference type="GO" id="GO:0016787">
    <property type="term" value="F:hydrolase activity"/>
    <property type="evidence" value="ECO:0007669"/>
    <property type="project" value="UniProtKB-KW"/>
</dbReference>
<dbReference type="OrthoDB" id="9775557at2"/>
<dbReference type="STRING" id="498761.HM1_0652"/>
<sequence>MAAIARKGSAAELNRGLDEQRQRPPSEGDAAFSFFSGQFAERDEGEYNSPIGADKYGPVRDVMPVQQLNGTRIYYEVYGHGDPIIFIPGIAVSHGMWAPQVETFSRTNRVILYDVRGTGRSGPMTWTTRLTDHARDLAALLRFLQIEGAVVCGVSFGGVIAQRFALDYPHRCRALVLVDTFSELDPADSEEAALIRMTWLASPLFLLPKSWLTPIILNMYSRWPFAQRHLRSEIPKIRGLDAMKTRWMIRGVNLTGELSRIQSPCLGIVGGESTLAIRLMQRVVDAIPGASLEQVPHAFDPTSLTGREDFDRLLGRFLQSLGATEQGEETSGPLSQAMKQAGRASISNVIRFRPRREAIGKS</sequence>
<feature type="region of interest" description="Disordered" evidence="1">
    <location>
        <begin position="1"/>
        <end position="30"/>
    </location>
</feature>
<dbReference type="Pfam" id="PF00561">
    <property type="entry name" value="Abhydrolase_1"/>
    <property type="match status" value="1"/>
</dbReference>
<name>B0TBR1_HELMI</name>
<keyword evidence="3" id="KW-0378">Hydrolase</keyword>
<feature type="domain" description="AB hydrolase-1" evidence="2">
    <location>
        <begin position="83"/>
        <end position="189"/>
    </location>
</feature>
<dbReference type="KEGG" id="hmo:HM1_0652"/>
<accession>B0TBR1</accession>
<keyword evidence="4" id="KW-1185">Reference proteome</keyword>
<dbReference type="PANTHER" id="PTHR43433">
    <property type="entry name" value="HYDROLASE, ALPHA/BETA FOLD FAMILY PROTEIN"/>
    <property type="match status" value="1"/>
</dbReference>
<evidence type="ECO:0000313" key="3">
    <source>
        <dbReference type="EMBL" id="ABZ83900.1"/>
    </source>
</evidence>
<organism evidence="3 4">
    <name type="scientific">Heliobacterium modesticaldum (strain ATCC 51547 / Ice1)</name>
    <dbReference type="NCBI Taxonomy" id="498761"/>
    <lineage>
        <taxon>Bacteria</taxon>
        <taxon>Bacillati</taxon>
        <taxon>Bacillota</taxon>
        <taxon>Clostridia</taxon>
        <taxon>Eubacteriales</taxon>
        <taxon>Heliobacteriaceae</taxon>
        <taxon>Heliomicrobium</taxon>
    </lineage>
</organism>
<dbReference type="eggNOG" id="COG0596">
    <property type="taxonomic scope" value="Bacteria"/>
</dbReference>
<evidence type="ECO:0000259" key="2">
    <source>
        <dbReference type="Pfam" id="PF00561"/>
    </source>
</evidence>
<dbReference type="InterPro" id="IPR050471">
    <property type="entry name" value="AB_hydrolase"/>
</dbReference>
<dbReference type="EMBL" id="CP000930">
    <property type="protein sequence ID" value="ABZ83900.1"/>
    <property type="molecule type" value="Genomic_DNA"/>
</dbReference>